<dbReference type="Proteomes" id="UP001596410">
    <property type="component" value="Unassembled WGS sequence"/>
</dbReference>
<evidence type="ECO:0000313" key="1">
    <source>
        <dbReference type="EMBL" id="MFC7063438.1"/>
    </source>
</evidence>
<sequence>MIEWKRETVIDTNIENLWRLFLDENIKSIMPKVEEHVLIEKREDEVGAKHRQTYREGKRLETYIVDTLAYENDEDEKYKKVTFIIGKAFEITVSYYLIKLDEQRTKFIYEGQNRGVNFVGRAMLKLANKKGNNDVVEEFMDRVEREAIKA</sequence>
<dbReference type="EMBL" id="JBHSZV010000047">
    <property type="protein sequence ID" value="MFC7063438.1"/>
    <property type="molecule type" value="Genomic_DNA"/>
</dbReference>
<organism evidence="1 2">
    <name type="scientific">Halobacillus seohaensis</name>
    <dbReference type="NCBI Taxonomy" id="447421"/>
    <lineage>
        <taxon>Bacteria</taxon>
        <taxon>Bacillati</taxon>
        <taxon>Bacillota</taxon>
        <taxon>Bacilli</taxon>
        <taxon>Bacillales</taxon>
        <taxon>Bacillaceae</taxon>
        <taxon>Halobacillus</taxon>
    </lineage>
</organism>
<protein>
    <submittedName>
        <fullName evidence="1">SRPBCC family protein</fullName>
    </submittedName>
</protein>
<proteinExistence type="predicted"/>
<evidence type="ECO:0000313" key="2">
    <source>
        <dbReference type="Proteomes" id="UP001596410"/>
    </source>
</evidence>
<name>A0ABW2EM90_9BACI</name>
<dbReference type="SUPFAM" id="SSF55961">
    <property type="entry name" value="Bet v1-like"/>
    <property type="match status" value="1"/>
</dbReference>
<keyword evidence="2" id="KW-1185">Reference proteome</keyword>
<comment type="caution">
    <text evidence="1">The sequence shown here is derived from an EMBL/GenBank/DDBJ whole genome shotgun (WGS) entry which is preliminary data.</text>
</comment>
<gene>
    <name evidence="1" type="ORF">ACFQIC_16620</name>
</gene>
<reference evidence="2" key="1">
    <citation type="journal article" date="2019" name="Int. J. Syst. Evol. Microbiol.">
        <title>The Global Catalogue of Microorganisms (GCM) 10K type strain sequencing project: providing services to taxonomists for standard genome sequencing and annotation.</title>
        <authorList>
            <consortium name="The Broad Institute Genomics Platform"/>
            <consortium name="The Broad Institute Genome Sequencing Center for Infectious Disease"/>
            <person name="Wu L."/>
            <person name="Ma J."/>
        </authorList>
    </citation>
    <scope>NUCLEOTIDE SEQUENCE [LARGE SCALE GENOMIC DNA]</scope>
    <source>
        <strain evidence="2">CGMCC 4.1621</strain>
    </source>
</reference>
<dbReference type="RefSeq" id="WP_204708552.1">
    <property type="nucleotide sequence ID" value="NZ_JBHSZV010000047.1"/>
</dbReference>
<accession>A0ABW2EM90</accession>